<reference evidence="1 2" key="1">
    <citation type="journal article" date="2021" name="Microorganisms">
        <title>The Ever-Expanding Pseudomonas Genus: Description of 43 New Species and Partition of the Pseudomonas putida Group.</title>
        <authorList>
            <person name="Girard L."/>
            <person name="Lood C."/>
            <person name="Hofte M."/>
            <person name="Vandamme P."/>
            <person name="Rokni-Zadeh H."/>
            <person name="van Noort V."/>
            <person name="Lavigne R."/>
            <person name="De Mot R."/>
        </authorList>
    </citation>
    <scope>NUCLEOTIDE SEQUENCE [LARGE SCALE GENOMIC DNA]</scope>
    <source>
        <strain evidence="1 2">SWRI17</strain>
    </source>
</reference>
<dbReference type="EMBL" id="CP077080">
    <property type="protein sequence ID" value="QXI54226.1"/>
    <property type="molecule type" value="Genomic_DNA"/>
</dbReference>
<proteinExistence type="predicted"/>
<protein>
    <submittedName>
        <fullName evidence="1">Uncharacterized protein</fullName>
    </submittedName>
</protein>
<keyword evidence="2" id="KW-1185">Reference proteome</keyword>
<evidence type="ECO:0000313" key="1">
    <source>
        <dbReference type="EMBL" id="QXI54226.1"/>
    </source>
</evidence>
<dbReference type="Proteomes" id="UP000824066">
    <property type="component" value="Chromosome"/>
</dbReference>
<evidence type="ECO:0000313" key="2">
    <source>
        <dbReference type="Proteomes" id="UP000824066"/>
    </source>
</evidence>
<sequence>MSKYSYVNIIKSRCKDFARENQMPLNVVHEMAAESVGFTSYHDLTQVSKSSPQDIRLMRLAFSLEKLEDAIYQDEILPNLDRQLEDEMSGEMAETNATFFTIENVDPANASYDATNGHLTLELNFDWQGEQDEERPWSGNDFNIDAVVTLVYRSKGWKLHDQHGLEIISSESNRDRESYFE</sequence>
<organism evidence="1 2">
    <name type="scientific">Pseudomonas canavaninivorans</name>
    <dbReference type="NCBI Taxonomy" id="2842348"/>
    <lineage>
        <taxon>Bacteria</taxon>
        <taxon>Pseudomonadati</taxon>
        <taxon>Pseudomonadota</taxon>
        <taxon>Gammaproteobacteria</taxon>
        <taxon>Pseudomonadales</taxon>
        <taxon>Pseudomonadaceae</taxon>
        <taxon>Pseudomonas</taxon>
    </lineage>
</organism>
<name>A0ABX8QG27_PSECO</name>
<gene>
    <name evidence="1" type="ORF">KSS97_04540</name>
</gene>
<accession>A0ABX8QG27</accession>
<dbReference type="RefSeq" id="WP_217861180.1">
    <property type="nucleotide sequence ID" value="NZ_CP077080.1"/>
</dbReference>